<gene>
    <name evidence="3" type="ordered locus">Acear_1349</name>
</gene>
<keyword evidence="4" id="KW-1185">Reference proteome</keyword>
<dbReference type="PANTHER" id="PTHR30632:SF16">
    <property type="entry name" value="MOLYBDATE_TUNGSTATE-BINDING PROTEIN WTPA"/>
    <property type="match status" value="1"/>
</dbReference>
<dbReference type="InterPro" id="IPR050682">
    <property type="entry name" value="ModA/WtpA"/>
</dbReference>
<keyword evidence="2" id="KW-0732">Signal</keyword>
<evidence type="ECO:0000313" key="4">
    <source>
        <dbReference type="Proteomes" id="UP000001661"/>
    </source>
</evidence>
<proteinExistence type="inferred from homology"/>
<dbReference type="RefSeq" id="WP_013278308.1">
    <property type="nucleotide sequence ID" value="NC_014378.1"/>
</dbReference>
<comment type="similarity">
    <text evidence="1">Belongs to the bacterial solute-binding protein 1 family. WtpA subfamily.</text>
</comment>
<dbReference type="OrthoDB" id="9785015at2"/>
<accession>D9QQS1</accession>
<dbReference type="GO" id="GO:0030973">
    <property type="term" value="F:molybdate ion binding"/>
    <property type="evidence" value="ECO:0007669"/>
    <property type="project" value="TreeGrafter"/>
</dbReference>
<dbReference type="Pfam" id="PF13531">
    <property type="entry name" value="SBP_bac_11"/>
    <property type="match status" value="1"/>
</dbReference>
<dbReference type="PANTHER" id="PTHR30632">
    <property type="entry name" value="MOLYBDATE-BINDING PERIPLASMIC PROTEIN"/>
    <property type="match status" value="1"/>
</dbReference>
<feature type="chain" id="PRO_5003127173" evidence="2">
    <location>
        <begin position="25"/>
        <end position="323"/>
    </location>
</feature>
<evidence type="ECO:0000313" key="3">
    <source>
        <dbReference type="EMBL" id="ADL12862.1"/>
    </source>
</evidence>
<dbReference type="NCBIfam" id="NF003196">
    <property type="entry name" value="PRK04168.1"/>
    <property type="match status" value="1"/>
</dbReference>
<dbReference type="eggNOG" id="COG0725">
    <property type="taxonomic scope" value="Bacteria"/>
</dbReference>
<dbReference type="AlphaFoldDB" id="D9QQS1"/>
<feature type="signal peptide" evidence="2">
    <location>
        <begin position="1"/>
        <end position="24"/>
    </location>
</feature>
<evidence type="ECO:0000256" key="2">
    <source>
        <dbReference type="SAM" id="SignalP"/>
    </source>
</evidence>
<dbReference type="STRING" id="574087.Acear_1349"/>
<dbReference type="CDD" id="cd13540">
    <property type="entry name" value="PBP2_ModA_WtpA"/>
    <property type="match status" value="1"/>
</dbReference>
<dbReference type="HOGENOM" id="CLU_055936_0_0_9"/>
<dbReference type="GO" id="GO:0015689">
    <property type="term" value="P:molybdate ion transport"/>
    <property type="evidence" value="ECO:0007669"/>
    <property type="project" value="TreeGrafter"/>
</dbReference>
<dbReference type="KEGG" id="aar:Acear_1349"/>
<dbReference type="Gene3D" id="3.40.190.10">
    <property type="entry name" value="Periplasmic binding protein-like II"/>
    <property type="match status" value="2"/>
</dbReference>
<sequence length="323" mass="36142">MLKKRLSIVLIMLVALMAVSQVGAAINPEEVKGEITVFHAGSLAIPFKQVEEAFEAKYPQADVVREAAGSRTTVRKVTDLGRKADVVGSADYTVIEKLMMPEFANWRANFATNEMAIMYTPHSKYADKINADNWYKILLKDDVSYAHSNPNADPCGYRSQLVWKLAEKYYNEPGLYDELDVGCPAKNVRPKETDLIAMLESGEIDYLFIYRSVAKQHDMPFVILPEKISLKTNKYSDFYSTVSYDISGKAPGEKITKTGRPMVYGVTIPKNAPNKTGAVAFMKFLLSEEGQEIMRKNGQPPIAPAKVNNLDEVPTDLRLIKEE</sequence>
<organism evidence="3 4">
    <name type="scientific">Acetohalobium arabaticum (strain ATCC 49924 / DSM 5501 / Z-7288)</name>
    <dbReference type="NCBI Taxonomy" id="574087"/>
    <lineage>
        <taxon>Bacteria</taxon>
        <taxon>Bacillati</taxon>
        <taxon>Bacillota</taxon>
        <taxon>Clostridia</taxon>
        <taxon>Halanaerobiales</taxon>
        <taxon>Halobacteroidaceae</taxon>
        <taxon>Acetohalobium</taxon>
    </lineage>
</organism>
<dbReference type="EMBL" id="CP002105">
    <property type="protein sequence ID" value="ADL12862.1"/>
    <property type="molecule type" value="Genomic_DNA"/>
</dbReference>
<name>D9QQS1_ACEAZ</name>
<protein>
    <submittedName>
        <fullName evidence="3">Tungstate/molybdate binding protein</fullName>
    </submittedName>
</protein>
<dbReference type="SUPFAM" id="SSF53850">
    <property type="entry name" value="Periplasmic binding protein-like II"/>
    <property type="match status" value="1"/>
</dbReference>
<dbReference type="Proteomes" id="UP000001661">
    <property type="component" value="Chromosome"/>
</dbReference>
<reference evidence="3 4" key="1">
    <citation type="journal article" date="2010" name="Stand. Genomic Sci.">
        <title>Complete genome sequence of Acetohalobium arabaticum type strain (Z-7288).</title>
        <authorList>
            <person name="Sikorski J."/>
            <person name="Lapidus A."/>
            <person name="Chertkov O."/>
            <person name="Lucas S."/>
            <person name="Copeland A."/>
            <person name="Glavina Del Rio T."/>
            <person name="Nolan M."/>
            <person name="Tice H."/>
            <person name="Cheng J.F."/>
            <person name="Han C."/>
            <person name="Brambilla E."/>
            <person name="Pitluck S."/>
            <person name="Liolios K."/>
            <person name="Ivanova N."/>
            <person name="Mavromatis K."/>
            <person name="Mikhailova N."/>
            <person name="Pati A."/>
            <person name="Bruce D."/>
            <person name="Detter C."/>
            <person name="Tapia R."/>
            <person name="Goodwin L."/>
            <person name="Chen A."/>
            <person name="Palaniappan K."/>
            <person name="Land M."/>
            <person name="Hauser L."/>
            <person name="Chang Y.J."/>
            <person name="Jeffries C.D."/>
            <person name="Rohde M."/>
            <person name="Goker M."/>
            <person name="Spring S."/>
            <person name="Woyke T."/>
            <person name="Bristow J."/>
            <person name="Eisen J.A."/>
            <person name="Markowitz V."/>
            <person name="Hugenholtz P."/>
            <person name="Kyrpides N.C."/>
            <person name="Klenk H.P."/>
        </authorList>
    </citation>
    <scope>NUCLEOTIDE SEQUENCE [LARGE SCALE GENOMIC DNA]</scope>
    <source>
        <strain evidence="4">ATCC 49924 / DSM 5501 / Z-7288</strain>
    </source>
</reference>
<evidence type="ECO:0000256" key="1">
    <source>
        <dbReference type="ARBA" id="ARBA00009438"/>
    </source>
</evidence>